<evidence type="ECO:0000313" key="3">
    <source>
        <dbReference type="EMBL" id="KAL0009278.1"/>
    </source>
</evidence>
<dbReference type="Proteomes" id="UP001459277">
    <property type="component" value="Unassembled WGS sequence"/>
</dbReference>
<keyword evidence="2" id="KW-0812">Transmembrane</keyword>
<feature type="transmembrane region" description="Helical" evidence="2">
    <location>
        <begin position="73"/>
        <end position="92"/>
    </location>
</feature>
<dbReference type="EMBL" id="JAZDWU010000003">
    <property type="protein sequence ID" value="KAL0009278.1"/>
    <property type="molecule type" value="Genomic_DNA"/>
</dbReference>
<keyword evidence="4" id="KW-1185">Reference proteome</keyword>
<keyword evidence="2" id="KW-1133">Transmembrane helix</keyword>
<reference evidence="3 4" key="1">
    <citation type="submission" date="2024-01" db="EMBL/GenBank/DDBJ databases">
        <title>A telomere-to-telomere, gap-free genome of sweet tea (Lithocarpus litseifolius).</title>
        <authorList>
            <person name="Zhou J."/>
        </authorList>
    </citation>
    <scope>NUCLEOTIDE SEQUENCE [LARGE SCALE GENOMIC DNA]</scope>
    <source>
        <strain evidence="3">Zhou-2022a</strain>
        <tissue evidence="3">Leaf</tissue>
    </source>
</reference>
<gene>
    <name evidence="3" type="ORF">SO802_010780</name>
</gene>
<organism evidence="3 4">
    <name type="scientific">Lithocarpus litseifolius</name>
    <dbReference type="NCBI Taxonomy" id="425828"/>
    <lineage>
        <taxon>Eukaryota</taxon>
        <taxon>Viridiplantae</taxon>
        <taxon>Streptophyta</taxon>
        <taxon>Embryophyta</taxon>
        <taxon>Tracheophyta</taxon>
        <taxon>Spermatophyta</taxon>
        <taxon>Magnoliopsida</taxon>
        <taxon>eudicotyledons</taxon>
        <taxon>Gunneridae</taxon>
        <taxon>Pentapetalae</taxon>
        <taxon>rosids</taxon>
        <taxon>fabids</taxon>
        <taxon>Fagales</taxon>
        <taxon>Fagaceae</taxon>
        <taxon>Lithocarpus</taxon>
    </lineage>
</organism>
<proteinExistence type="predicted"/>
<evidence type="ECO:0000256" key="1">
    <source>
        <dbReference type="SAM" id="MobiDB-lite"/>
    </source>
</evidence>
<accession>A0AAW2DI54</accession>
<sequence>MRMKLEIPYEKDVENWESIPDMVDCLGGMNMELEGTKIMQSHDECDEAGPSGESSSNEVPHLKRNQTYIKEELVIITLIALLILLKVVRDWFVTLRSLTLSVTKAVASSVSERHSVCYLAISKINVALQSWSQDKQL</sequence>
<feature type="region of interest" description="Disordered" evidence="1">
    <location>
        <begin position="40"/>
        <end position="61"/>
    </location>
</feature>
<comment type="caution">
    <text evidence="3">The sequence shown here is derived from an EMBL/GenBank/DDBJ whole genome shotgun (WGS) entry which is preliminary data.</text>
</comment>
<evidence type="ECO:0000256" key="2">
    <source>
        <dbReference type="SAM" id="Phobius"/>
    </source>
</evidence>
<protein>
    <submittedName>
        <fullName evidence="3">Uncharacterized protein</fullName>
    </submittedName>
</protein>
<keyword evidence="2" id="KW-0472">Membrane</keyword>
<dbReference type="AlphaFoldDB" id="A0AAW2DI54"/>
<evidence type="ECO:0000313" key="4">
    <source>
        <dbReference type="Proteomes" id="UP001459277"/>
    </source>
</evidence>
<name>A0AAW2DI54_9ROSI</name>